<feature type="non-terminal residue" evidence="7">
    <location>
        <position position="1"/>
    </location>
</feature>
<dbReference type="EMBL" id="JAGKQM010000045">
    <property type="protein sequence ID" value="KAH0855624.1"/>
    <property type="molecule type" value="Genomic_DNA"/>
</dbReference>
<dbReference type="Proteomes" id="UP000824890">
    <property type="component" value="Unassembled WGS sequence"/>
</dbReference>
<keyword evidence="5" id="KW-0407">Ion channel</keyword>
<sequence>QISTLAETKSQVTLFGRSYLQWALSDWDFCFSHFLSNFLQTLGQRNLEMTLRQRDAEQWMSHRRRVLEVERFHWAARRGVRIFTLMDESILNAIRERLKHITYISSSVVFSAGDVIEKIVFIVRGEMESIGKDGSVISLSEGDVFGEELLSWCLERAASNTDGTRIWIKRKGLLSYRSVRCVTNVDVFSLSVADLDDVTRLFSRFLGSCKVQGAIRYESPYWRLRAAMEIQVAWRYRRRRLKRLYCSV</sequence>
<evidence type="ECO:0000256" key="5">
    <source>
        <dbReference type="ARBA" id="ARBA00023303"/>
    </source>
</evidence>
<keyword evidence="3" id="KW-0142">cGMP-binding</keyword>
<protein>
    <recommendedName>
        <fullName evidence="6">Cyclic nucleotide-binding domain-containing protein</fullName>
    </recommendedName>
</protein>
<evidence type="ECO:0000256" key="4">
    <source>
        <dbReference type="ARBA" id="ARBA00023286"/>
    </source>
</evidence>
<evidence type="ECO:0000313" key="7">
    <source>
        <dbReference type="EMBL" id="KAH0855624.1"/>
    </source>
</evidence>
<reference evidence="7 8" key="1">
    <citation type="submission" date="2021-05" db="EMBL/GenBank/DDBJ databases">
        <title>Genome Assembly of Synthetic Allotetraploid Brassica napus Reveals Homoeologous Exchanges between Subgenomes.</title>
        <authorList>
            <person name="Davis J.T."/>
        </authorList>
    </citation>
    <scope>NUCLEOTIDE SEQUENCE [LARGE SCALE GENOMIC DNA]</scope>
    <source>
        <strain evidence="8">cv. Da-Ae</strain>
        <tissue evidence="7">Seedling</tissue>
    </source>
</reference>
<evidence type="ECO:0000256" key="1">
    <source>
        <dbReference type="ARBA" id="ARBA00022535"/>
    </source>
</evidence>
<dbReference type="InterPro" id="IPR018490">
    <property type="entry name" value="cNMP-bd_dom_sf"/>
</dbReference>
<feature type="domain" description="Cyclic nucleotide-binding" evidence="6">
    <location>
        <begin position="82"/>
        <end position="159"/>
    </location>
</feature>
<gene>
    <name evidence="7" type="ORF">HID58_004029</name>
</gene>
<comment type="caution">
    <text evidence="7">The sequence shown here is derived from an EMBL/GenBank/DDBJ whole genome shotgun (WGS) entry which is preliminary data.</text>
</comment>
<dbReference type="InterPro" id="IPR014710">
    <property type="entry name" value="RmlC-like_jellyroll"/>
</dbReference>
<accession>A0ABQ7XI74</accession>
<keyword evidence="2" id="KW-0112">Calmodulin-binding</keyword>
<dbReference type="PROSITE" id="PS50042">
    <property type="entry name" value="CNMP_BINDING_3"/>
    <property type="match status" value="1"/>
</dbReference>
<keyword evidence="3" id="KW-0547">Nucleotide-binding</keyword>
<evidence type="ECO:0000256" key="3">
    <source>
        <dbReference type="ARBA" id="ARBA00022992"/>
    </source>
</evidence>
<keyword evidence="4" id="KW-1071">Ligand-gated ion channel</keyword>
<keyword evidence="4" id="KW-0813">Transport</keyword>
<dbReference type="SUPFAM" id="SSF51206">
    <property type="entry name" value="cAMP-binding domain-like"/>
    <property type="match status" value="1"/>
</dbReference>
<keyword evidence="1" id="KW-0140">cGMP</keyword>
<keyword evidence="4" id="KW-0406">Ion transport</keyword>
<proteinExistence type="predicted"/>
<dbReference type="PANTHER" id="PTHR45651">
    <property type="entry name" value="CYCLIC NUCLEOTIDE-GATED ION CHANNEL 15-RELATED-RELATED"/>
    <property type="match status" value="1"/>
</dbReference>
<dbReference type="PANTHER" id="PTHR45651:SF89">
    <property type="entry name" value="GENOME ASSEMBLY, CHROMOSOME: A01"/>
    <property type="match status" value="1"/>
</dbReference>
<evidence type="ECO:0000256" key="2">
    <source>
        <dbReference type="ARBA" id="ARBA00022860"/>
    </source>
</evidence>
<dbReference type="InterPro" id="IPR000595">
    <property type="entry name" value="cNMP-bd_dom"/>
</dbReference>
<evidence type="ECO:0000313" key="8">
    <source>
        <dbReference type="Proteomes" id="UP000824890"/>
    </source>
</evidence>
<keyword evidence="8" id="KW-1185">Reference proteome</keyword>
<organism evidence="7 8">
    <name type="scientific">Brassica napus</name>
    <name type="common">Rape</name>
    <dbReference type="NCBI Taxonomy" id="3708"/>
    <lineage>
        <taxon>Eukaryota</taxon>
        <taxon>Viridiplantae</taxon>
        <taxon>Streptophyta</taxon>
        <taxon>Embryophyta</taxon>
        <taxon>Tracheophyta</taxon>
        <taxon>Spermatophyta</taxon>
        <taxon>Magnoliopsida</taxon>
        <taxon>eudicotyledons</taxon>
        <taxon>Gunneridae</taxon>
        <taxon>Pentapetalae</taxon>
        <taxon>rosids</taxon>
        <taxon>malvids</taxon>
        <taxon>Brassicales</taxon>
        <taxon>Brassicaceae</taxon>
        <taxon>Brassiceae</taxon>
        <taxon>Brassica</taxon>
    </lineage>
</organism>
<name>A0ABQ7XI74_BRANA</name>
<evidence type="ECO:0000259" key="6">
    <source>
        <dbReference type="PROSITE" id="PS50042"/>
    </source>
</evidence>
<dbReference type="Gene3D" id="2.60.120.10">
    <property type="entry name" value="Jelly Rolls"/>
    <property type="match status" value="1"/>
</dbReference>
<dbReference type="CDD" id="cd00038">
    <property type="entry name" value="CAP_ED"/>
    <property type="match status" value="1"/>
</dbReference>